<name>A0A0B2VAK7_TOXCA</name>
<organism evidence="2 3">
    <name type="scientific">Toxocara canis</name>
    <name type="common">Canine roundworm</name>
    <dbReference type="NCBI Taxonomy" id="6265"/>
    <lineage>
        <taxon>Eukaryota</taxon>
        <taxon>Metazoa</taxon>
        <taxon>Ecdysozoa</taxon>
        <taxon>Nematoda</taxon>
        <taxon>Chromadorea</taxon>
        <taxon>Rhabditida</taxon>
        <taxon>Spirurina</taxon>
        <taxon>Ascaridomorpha</taxon>
        <taxon>Ascaridoidea</taxon>
        <taxon>Toxocaridae</taxon>
        <taxon>Toxocara</taxon>
    </lineage>
</organism>
<dbReference type="EMBL" id="JPKZ01002088">
    <property type="protein sequence ID" value="KHN78492.1"/>
    <property type="molecule type" value="Genomic_DNA"/>
</dbReference>
<accession>A0A0B2VAK7</accession>
<dbReference type="OrthoDB" id="10688499at2759"/>
<protein>
    <submittedName>
        <fullName evidence="2">Uncharacterized protein</fullName>
    </submittedName>
</protein>
<feature type="compositionally biased region" description="Polar residues" evidence="1">
    <location>
        <begin position="24"/>
        <end position="40"/>
    </location>
</feature>
<comment type="caution">
    <text evidence="2">The sequence shown here is derived from an EMBL/GenBank/DDBJ whole genome shotgun (WGS) entry which is preliminary data.</text>
</comment>
<keyword evidence="3" id="KW-1185">Reference proteome</keyword>
<dbReference type="Proteomes" id="UP000031036">
    <property type="component" value="Unassembled WGS sequence"/>
</dbReference>
<feature type="region of interest" description="Disordered" evidence="1">
    <location>
        <begin position="470"/>
        <end position="521"/>
    </location>
</feature>
<sequence length="1317" mass="148386">MHLAPEKNVKLVDSIERLPLFQTTLPISSISKKQSSATPTEKNERVPSLPSLETMKSPEENHAPLNEVIKDDKVELKGAQSQQASGFRPPNMGRNTDRFSAMQDSSSTGDISMEAKAETEVLKDASRIFGSYTIDEAVRLVPAHAENVSIKNGHRGKLLRPSLTIYETTFTISIDGPCQNILLSPQKQNLNNDHSSDRSEMSFVSNKIQTNDDCHSTPSICYPQKEICSMSFNVAIDDVEPSSSEIHNDALKGIKNQSITSAHSQSAEENTANINDDDNAFRRLSVKERVALREEQLKLLRTPKPLILNGTRHRKRTVSLNADASIDRKNIDEKLLESRKVDNDAAFDRISVQDRVLLKEHQLKEIKKAETAKQMQRVFPRDRSSRKTTKRSISDPLKYRQQNYGVTDGRSQTAYTDHLQPIFSTEVKQESVGDEHLSKDDIDGMNDMNEGRLDYVNVIERVRAKERELQMRDDGTKIKANRRNALKFGQSPTASTSSWKQPVEQHTLDSHSERSEEIQDASDITRLQSHTLQGSFDPSKASRHVHSHTADRGGPTVGSKTVEVDETGASAEHRIFDHYITTEKAELEHRQPKHFSYNQSHIVNQSRLVHPTHQQIENSLNFERIQNACENDYTDAGKLINTFCTDDGDRINTDFDEDSDSHLEGRIACKQLDLDKPLQPKKLTIKEKFLHSGYDTDGNYDDSTLTTGSSQKRVLIPESEVELAHEIAQQSANKEIDFSSERGSEDERNKKNLENSAQQEGLHGAHYYRYPVKYLIQQKENEIKRMELEKRRRTPLRRRALSEQYATIMGPSQTQSDRNENVTVPNSLAVMLRRKDTPPATPTTPEQWTPLLSMARPVSTSFNEDDETEYVRKTAEKAAYESALYSPGNIPNIAIEMVEERHLGRANVDIHDADITPTFHEATISNSVPLTSDTDHNIIISTEKDLKSDTRGNPTVVIDASEIEWEQGCSSAAIRRMSRSNKWIPAEEEDEQVRARREQFHTRSHGSASDGSSIEKPQVHKVSQARSEGPELRQHTELSLDSALNKPPVLVNMRLVGATSADSRSPMVISPLQEQPPSPQIPHFPSKVEVPSPLQIGTLREPPLRKQTKQYAASKRPSSLNAIVRDSQNSKMYSSTSSTPIWSPPHSYVPPASPLRSLKNNNPPPSPRHHYVPMLNQNFNRPIAQTIVISPLRSRTFEYLAPFTEGVTAMDDSNFKRHSLPLITREANAKGTTNENEERVMLVLNFQKKNSQEDPLRSPPIVFGARPVVFGAHPVVVGARPQKYLCRGNSNLHNRLSCCDARYQQCLDWQLTSTCVT</sequence>
<feature type="region of interest" description="Disordered" evidence="1">
    <location>
        <begin position="728"/>
        <end position="762"/>
    </location>
</feature>
<evidence type="ECO:0000313" key="3">
    <source>
        <dbReference type="Proteomes" id="UP000031036"/>
    </source>
</evidence>
<reference evidence="2 3" key="1">
    <citation type="submission" date="2014-11" db="EMBL/GenBank/DDBJ databases">
        <title>Genetic blueprint of the zoonotic pathogen Toxocara canis.</title>
        <authorList>
            <person name="Zhu X.-Q."/>
            <person name="Korhonen P.K."/>
            <person name="Cai H."/>
            <person name="Young N.D."/>
            <person name="Nejsum P."/>
            <person name="von Samson-Himmelstjerna G."/>
            <person name="Boag P.R."/>
            <person name="Tan P."/>
            <person name="Li Q."/>
            <person name="Min J."/>
            <person name="Yang Y."/>
            <person name="Wang X."/>
            <person name="Fang X."/>
            <person name="Hall R.S."/>
            <person name="Hofmann A."/>
            <person name="Sternberg P.W."/>
            <person name="Jex A.R."/>
            <person name="Gasser R.B."/>
        </authorList>
    </citation>
    <scope>NUCLEOTIDE SEQUENCE [LARGE SCALE GENOMIC DNA]</scope>
    <source>
        <strain evidence="2">PN_DK_2014</strain>
    </source>
</reference>
<feature type="compositionally biased region" description="Polar residues" evidence="1">
    <location>
        <begin position="490"/>
        <end position="500"/>
    </location>
</feature>
<feature type="compositionally biased region" description="Basic and acidic residues" evidence="1">
    <location>
        <begin position="1028"/>
        <end position="1038"/>
    </location>
</feature>
<evidence type="ECO:0000256" key="1">
    <source>
        <dbReference type="SAM" id="MobiDB-lite"/>
    </source>
</evidence>
<feature type="region of interest" description="Disordered" evidence="1">
    <location>
        <begin position="533"/>
        <end position="561"/>
    </location>
</feature>
<feature type="compositionally biased region" description="Basic and acidic residues" evidence="1">
    <location>
        <begin position="992"/>
        <end position="1001"/>
    </location>
</feature>
<feature type="region of interest" description="Disordered" evidence="1">
    <location>
        <begin position="986"/>
        <end position="1040"/>
    </location>
</feature>
<feature type="region of interest" description="Disordered" evidence="1">
    <location>
        <begin position="24"/>
        <end position="61"/>
    </location>
</feature>
<feature type="region of interest" description="Disordered" evidence="1">
    <location>
        <begin position="1099"/>
        <end position="1119"/>
    </location>
</feature>
<evidence type="ECO:0000313" key="2">
    <source>
        <dbReference type="EMBL" id="KHN78492.1"/>
    </source>
</evidence>
<feature type="region of interest" description="Disordered" evidence="1">
    <location>
        <begin position="369"/>
        <end position="400"/>
    </location>
</feature>
<proteinExistence type="predicted"/>
<gene>
    <name evidence="2" type="ORF">Tcan_13401</name>
</gene>
<feature type="compositionally biased region" description="Basic and acidic residues" evidence="1">
    <location>
        <begin position="734"/>
        <end position="753"/>
    </location>
</feature>
<feature type="compositionally biased region" description="Basic and acidic residues" evidence="1">
    <location>
        <begin position="506"/>
        <end position="517"/>
    </location>
</feature>